<evidence type="ECO:0000256" key="3">
    <source>
        <dbReference type="ARBA" id="ARBA00014062"/>
    </source>
</evidence>
<sequence length="255" mass="28574">MRIGIAKLGAIGSAVLLEYCLDELAMRGDIETFVVSSGSKIKVEVLEELEKRDFDLKIVTCPNAEKFLKDVNLSDRVIVITDRASKDWLDSLNWGYIVVKADAMIGARREFLDPTEMVLYNSDLLKVLAVTGIIRLLQYEINRALKEDYLPKVVVDYNTAVKFAGFCNPYARAKAIASYIIAENISKITHKACFVEKDAENYITLCATAHEMMRIAGKLADEAREIEKSNDSVLRTPHSKSGEILKKVGLYDVLM</sequence>
<dbReference type="GO" id="GO:0030268">
    <property type="term" value="F:methylenetetrahydromethanopterin dehydrogenase activity"/>
    <property type="evidence" value="ECO:0007669"/>
    <property type="project" value="UniProtKB-EC"/>
</dbReference>
<dbReference type="RefSeq" id="WP_012940968.1">
    <property type="nucleotide sequence ID" value="NC_013741.1"/>
</dbReference>
<dbReference type="GO" id="GO:0008901">
    <property type="term" value="F:ferredoxin hydrogenase activity"/>
    <property type="evidence" value="ECO:0007669"/>
    <property type="project" value="InterPro"/>
</dbReference>
<protein>
    <recommendedName>
        <fullName evidence="3">F420-dependent methylenetetrahydromethanopterin dehydrogenase</fullName>
        <ecNumber evidence="2">1.5.98.1</ecNumber>
    </recommendedName>
    <alternativeName>
        <fullName evidence="6">Coenzyme F420-dependent N5,N10-methylenetetrahydromethanopterin dehydrogenase</fullName>
    </alternativeName>
</protein>
<evidence type="ECO:0000256" key="4">
    <source>
        <dbReference type="ARBA" id="ARBA00022563"/>
    </source>
</evidence>
<dbReference type="GO" id="GO:0015948">
    <property type="term" value="P:methanogenesis"/>
    <property type="evidence" value="ECO:0007669"/>
    <property type="project" value="InterPro"/>
</dbReference>
<organism evidence="7 8">
    <name type="scientific">Archaeoglobus profundus (strain DSM 5631 / JCM 9629 / NBRC 100127 / Av18)</name>
    <dbReference type="NCBI Taxonomy" id="572546"/>
    <lineage>
        <taxon>Archaea</taxon>
        <taxon>Methanobacteriati</taxon>
        <taxon>Methanobacteriota</taxon>
        <taxon>Archaeoglobi</taxon>
        <taxon>Archaeoglobales</taxon>
        <taxon>Archaeoglobaceae</taxon>
        <taxon>Archaeoglobus</taxon>
    </lineage>
</organism>
<dbReference type="EC" id="1.5.98.1" evidence="2"/>
<keyword evidence="4" id="KW-0554">One-carbon metabolism</keyword>
<dbReference type="GO" id="GO:0006730">
    <property type="term" value="P:one-carbon metabolic process"/>
    <property type="evidence" value="ECO:0007669"/>
    <property type="project" value="UniProtKB-KW"/>
</dbReference>
<dbReference type="SUPFAM" id="SSF102324">
    <property type="entry name" value="F420-dependent methylenetetrahydromethanopterin dehydrogenase (MTD)"/>
    <property type="match status" value="1"/>
</dbReference>
<dbReference type="NCBIfam" id="NF002162">
    <property type="entry name" value="PRK00994.1"/>
    <property type="match status" value="1"/>
</dbReference>
<comment type="similarity">
    <text evidence="1">Belongs to the MTD family.</text>
</comment>
<evidence type="ECO:0000313" key="7">
    <source>
        <dbReference type="EMBL" id="ADB58632.1"/>
    </source>
</evidence>
<accession>D2RET8</accession>
<evidence type="ECO:0000313" key="8">
    <source>
        <dbReference type="Proteomes" id="UP000001901"/>
    </source>
</evidence>
<proteinExistence type="inferred from homology"/>
<dbReference type="Pfam" id="PF01993">
    <property type="entry name" value="MTD"/>
    <property type="match status" value="1"/>
</dbReference>
<dbReference type="AlphaFoldDB" id="D2RET8"/>
<evidence type="ECO:0000256" key="5">
    <source>
        <dbReference type="ARBA" id="ARBA00023002"/>
    </source>
</evidence>
<name>D2RET8_ARCPA</name>
<reference evidence="7 8" key="1">
    <citation type="journal article" date="2010" name="Stand. Genomic Sci.">
        <title>Complete genome sequence of Archaeoglobus profundus type strain (AV18).</title>
        <authorList>
            <person name="von Jan M."/>
            <person name="Lapidus A."/>
            <person name="Del Rio T.G."/>
            <person name="Copeland A."/>
            <person name="Tice H."/>
            <person name="Cheng J.F."/>
            <person name="Lucas S."/>
            <person name="Chen F."/>
            <person name="Nolan M."/>
            <person name="Goodwin L."/>
            <person name="Han C."/>
            <person name="Pitluck S."/>
            <person name="Liolios K."/>
            <person name="Ivanova N."/>
            <person name="Mavromatis K."/>
            <person name="Ovchinnikova G."/>
            <person name="Chertkov O."/>
            <person name="Pati A."/>
            <person name="Chen A."/>
            <person name="Palaniappan K."/>
            <person name="Land M."/>
            <person name="Hauser L."/>
            <person name="Chang Y.J."/>
            <person name="Jeffries C.D."/>
            <person name="Saunders E."/>
            <person name="Brettin T."/>
            <person name="Detter J.C."/>
            <person name="Chain P."/>
            <person name="Eichinger K."/>
            <person name="Huber H."/>
            <person name="Spring S."/>
            <person name="Rohde M."/>
            <person name="Goker M."/>
            <person name="Wirth R."/>
            <person name="Woyke T."/>
            <person name="Bristow J."/>
            <person name="Eisen J.A."/>
            <person name="Markowitz V."/>
            <person name="Hugenholtz P."/>
            <person name="Kyrpides N.C."/>
            <person name="Klenk H.P."/>
        </authorList>
    </citation>
    <scope>NUCLEOTIDE SEQUENCE [LARGE SCALE GENOMIC DNA]</scope>
    <source>
        <strain evidence="8">DSM 5631 / JCM 9629 / NBRC 100127 / Av18</strain>
    </source>
</reference>
<dbReference type="OrthoDB" id="49844at2157"/>
<dbReference type="HOGENOM" id="CLU_1006890_0_0_2"/>
<dbReference type="InterPro" id="IPR002844">
    <property type="entry name" value="MTD"/>
</dbReference>
<evidence type="ECO:0000256" key="1">
    <source>
        <dbReference type="ARBA" id="ARBA00007842"/>
    </source>
</evidence>
<keyword evidence="5 7" id="KW-0560">Oxidoreductase</keyword>
<dbReference type="eggNOG" id="arCOG04382">
    <property type="taxonomic scope" value="Archaea"/>
</dbReference>
<evidence type="ECO:0000256" key="2">
    <source>
        <dbReference type="ARBA" id="ARBA00012904"/>
    </source>
</evidence>
<evidence type="ECO:0000256" key="6">
    <source>
        <dbReference type="ARBA" id="ARBA00031410"/>
    </source>
</evidence>
<keyword evidence="8" id="KW-1185">Reference proteome</keyword>
<dbReference type="STRING" id="572546.Arcpr_1586"/>
<dbReference type="GeneID" id="8740277"/>
<gene>
    <name evidence="7" type="ordered locus">Arcpr_1586</name>
</gene>
<dbReference type="KEGG" id="apo:Arcpr_1586"/>
<dbReference type="PaxDb" id="572546-Arcpr_1586"/>
<dbReference type="Gene3D" id="6.10.140.120">
    <property type="match status" value="1"/>
</dbReference>
<dbReference type="InterPro" id="IPR036080">
    <property type="entry name" value="MTD_sf"/>
</dbReference>
<dbReference type="EMBL" id="CP001857">
    <property type="protein sequence ID" value="ADB58632.1"/>
    <property type="molecule type" value="Genomic_DNA"/>
</dbReference>
<dbReference type="Gene3D" id="3.40.50.10830">
    <property type="entry name" value="F420-dependent methylenetetrahydromethanopterin dehydrogenase (MTD)"/>
    <property type="match status" value="1"/>
</dbReference>
<dbReference type="Proteomes" id="UP000001901">
    <property type="component" value="Chromosome"/>
</dbReference>